<reference evidence="1 2" key="1">
    <citation type="journal article" date="2024" name="Nat. Commun.">
        <title>Phylogenomics reveals the evolutionary origins of lichenization in chlorophyte algae.</title>
        <authorList>
            <person name="Puginier C."/>
            <person name="Libourel C."/>
            <person name="Otte J."/>
            <person name="Skaloud P."/>
            <person name="Haon M."/>
            <person name="Grisel S."/>
            <person name="Petersen M."/>
            <person name="Berrin J.G."/>
            <person name="Delaux P.M."/>
            <person name="Dal Grande F."/>
            <person name="Keller J."/>
        </authorList>
    </citation>
    <scope>NUCLEOTIDE SEQUENCE [LARGE SCALE GENOMIC DNA]</scope>
    <source>
        <strain evidence="1 2">SAG 2043</strain>
    </source>
</reference>
<proteinExistence type="predicted"/>
<evidence type="ECO:0008006" key="3">
    <source>
        <dbReference type="Google" id="ProtNLM"/>
    </source>
</evidence>
<keyword evidence="2" id="KW-1185">Reference proteome</keyword>
<evidence type="ECO:0000313" key="2">
    <source>
        <dbReference type="Proteomes" id="UP001489004"/>
    </source>
</evidence>
<dbReference type="AlphaFoldDB" id="A0AAW1QQQ5"/>
<evidence type="ECO:0000313" key="1">
    <source>
        <dbReference type="EMBL" id="KAK9823825.1"/>
    </source>
</evidence>
<name>A0AAW1QQQ5_9CHLO</name>
<accession>A0AAW1QQQ5</accession>
<gene>
    <name evidence="1" type="ORF">WJX72_005770</name>
</gene>
<protein>
    <recommendedName>
        <fullName evidence="3">Lipoprotein</fullName>
    </recommendedName>
</protein>
<comment type="caution">
    <text evidence="1">The sequence shown here is derived from an EMBL/GenBank/DDBJ whole genome shotgun (WGS) entry which is preliminary data.</text>
</comment>
<sequence length="89" mass="9084">MVDAAKNNVNDASINAKATQDNLAALNGLVADSLYQQTVPINTQLKASDDYALAGNAPAAQTAADAALDAYNDAVKGVASDVMGYMPPN</sequence>
<dbReference type="EMBL" id="JALJOR010000002">
    <property type="protein sequence ID" value="KAK9823825.1"/>
    <property type="molecule type" value="Genomic_DNA"/>
</dbReference>
<dbReference type="Proteomes" id="UP001489004">
    <property type="component" value="Unassembled WGS sequence"/>
</dbReference>
<organism evidence="1 2">
    <name type="scientific">[Myrmecia] bisecta</name>
    <dbReference type="NCBI Taxonomy" id="41462"/>
    <lineage>
        <taxon>Eukaryota</taxon>
        <taxon>Viridiplantae</taxon>
        <taxon>Chlorophyta</taxon>
        <taxon>core chlorophytes</taxon>
        <taxon>Trebouxiophyceae</taxon>
        <taxon>Trebouxiales</taxon>
        <taxon>Trebouxiaceae</taxon>
        <taxon>Myrmecia</taxon>
    </lineage>
</organism>